<dbReference type="PANTHER" id="PTHR37329">
    <property type="entry name" value="KINETOCHORE PROTEIN SOS7"/>
    <property type="match status" value="1"/>
</dbReference>
<feature type="region of interest" description="Disordered" evidence="2">
    <location>
        <begin position="1"/>
        <end position="53"/>
    </location>
</feature>
<feature type="compositionally biased region" description="Polar residues" evidence="2">
    <location>
        <begin position="10"/>
        <end position="23"/>
    </location>
</feature>
<reference evidence="4 5" key="1">
    <citation type="submission" date="2014-05" db="EMBL/GenBank/DDBJ databases">
        <title>Draft genome sequence of a rare smut relative, Tilletiaria anomala UBC 951.</title>
        <authorList>
            <consortium name="DOE Joint Genome Institute"/>
            <person name="Toome M."/>
            <person name="Kuo A."/>
            <person name="Henrissat B."/>
            <person name="Lipzen A."/>
            <person name="Tritt A."/>
            <person name="Yoshinaga Y."/>
            <person name="Zane M."/>
            <person name="Barry K."/>
            <person name="Grigoriev I.V."/>
            <person name="Spatafora J.W."/>
            <person name="Aimea M.C."/>
        </authorList>
    </citation>
    <scope>NUCLEOTIDE SEQUENCE [LARGE SCALE GENOMIC DNA]</scope>
    <source>
        <strain evidence="4 5">UBC 951</strain>
    </source>
</reference>
<dbReference type="OrthoDB" id="18959at2759"/>
<dbReference type="InParanoid" id="A0A066W2L0"/>
<sequence length="474" mass="52709">MAGKTRGRTSTRAVNRAQSSAAHPQTAADPKASTSMVGKEASGSRPTTDIIADTRRVLASIDPYASPYHPRHRREDHQVVDGVTQEGIDEIVQTSLSLAAFKAEILSRSGESANRESRRRSSSDNRQGTTAVLERGNGGERKGDSAEVDWQMYRDWPEGVMVEEEAMKTYFQRLKFIYLETATKLTFLNDCTQEMIHDHQSLAKLEQDAARAKADLKAGKDTIRKLRTGIDEVSDSMVHPYAELEEQSDEAKALISNIRDMELELAKIRATTGSSKTRFDINSNVAPKMGTMTLEEAEAFNEEQLMQMQILQESTTTAQALTKEKQKELASTMRAVERLNVERKREEKYAEEVKESNRDREVEELCENRVATLNLLKGTLGISTIEAHSDTELRITFLPQASAAAETEPIKLVLQYDVAGGKLQSYCVVKLDDSDADVPEENVPLLEAAFAANDAPQLIQELWRAMAAPAVESR</sequence>
<organism evidence="4 5">
    <name type="scientific">Tilletiaria anomala (strain ATCC 24038 / CBS 436.72 / UBC 951)</name>
    <dbReference type="NCBI Taxonomy" id="1037660"/>
    <lineage>
        <taxon>Eukaryota</taxon>
        <taxon>Fungi</taxon>
        <taxon>Dikarya</taxon>
        <taxon>Basidiomycota</taxon>
        <taxon>Ustilaginomycotina</taxon>
        <taxon>Exobasidiomycetes</taxon>
        <taxon>Georgefischeriales</taxon>
        <taxon>Tilletiariaceae</taxon>
        <taxon>Tilletiaria</taxon>
    </lineage>
</organism>
<feature type="region of interest" description="Disordered" evidence="2">
    <location>
        <begin position="108"/>
        <end position="145"/>
    </location>
</feature>
<evidence type="ECO:0000313" key="5">
    <source>
        <dbReference type="Proteomes" id="UP000027361"/>
    </source>
</evidence>
<comment type="caution">
    <text evidence="4">The sequence shown here is derived from an EMBL/GenBank/DDBJ whole genome shotgun (WGS) entry which is preliminary data.</text>
</comment>
<dbReference type="InterPro" id="IPR037475">
    <property type="entry name" value="Sos7"/>
</dbReference>
<evidence type="ECO:0000313" key="4">
    <source>
        <dbReference type="EMBL" id="KDN46783.1"/>
    </source>
</evidence>
<protein>
    <recommendedName>
        <fullName evidence="3">Kinetochore protein Sos7 coiled-coil domain-containing protein</fullName>
    </recommendedName>
</protein>
<dbReference type="GO" id="GO:0034501">
    <property type="term" value="P:protein localization to kinetochore"/>
    <property type="evidence" value="ECO:0007669"/>
    <property type="project" value="InterPro"/>
</dbReference>
<dbReference type="GO" id="GO:0000776">
    <property type="term" value="C:kinetochore"/>
    <property type="evidence" value="ECO:0007669"/>
    <property type="project" value="InterPro"/>
</dbReference>
<dbReference type="RefSeq" id="XP_013243649.1">
    <property type="nucleotide sequence ID" value="XM_013388195.1"/>
</dbReference>
<dbReference type="PANTHER" id="PTHR37329:SF1">
    <property type="entry name" value="KINETOCHORE PROTEIN SOS7"/>
    <property type="match status" value="1"/>
</dbReference>
<feature type="domain" description="Kinetochore protein Sos7 coiled-coil" evidence="3">
    <location>
        <begin position="170"/>
        <end position="239"/>
    </location>
</feature>
<dbReference type="Proteomes" id="UP000027361">
    <property type="component" value="Unassembled WGS sequence"/>
</dbReference>
<name>A0A066W2L0_TILAU</name>
<feature type="compositionally biased region" description="Basic and acidic residues" evidence="2">
    <location>
        <begin position="113"/>
        <end position="123"/>
    </location>
</feature>
<dbReference type="GO" id="GO:0051315">
    <property type="term" value="P:attachment of mitotic spindle microtubules to kinetochore"/>
    <property type="evidence" value="ECO:0007669"/>
    <property type="project" value="TreeGrafter"/>
</dbReference>
<evidence type="ECO:0000256" key="2">
    <source>
        <dbReference type="SAM" id="MobiDB-lite"/>
    </source>
</evidence>
<evidence type="ECO:0000256" key="1">
    <source>
        <dbReference type="SAM" id="Coils"/>
    </source>
</evidence>
<dbReference type="AlphaFoldDB" id="A0A066W2L0"/>
<dbReference type="EMBL" id="JMSN01000033">
    <property type="protein sequence ID" value="KDN46783.1"/>
    <property type="molecule type" value="Genomic_DNA"/>
</dbReference>
<dbReference type="GeneID" id="25261235"/>
<keyword evidence="5" id="KW-1185">Reference proteome</keyword>
<gene>
    <name evidence="4" type="ORF">K437DRAFT_104068</name>
</gene>
<evidence type="ECO:0000259" key="3">
    <source>
        <dbReference type="Pfam" id="PF20882"/>
    </source>
</evidence>
<feature type="coiled-coil region" evidence="1">
    <location>
        <begin position="322"/>
        <end position="356"/>
    </location>
</feature>
<accession>A0A066W2L0</accession>
<dbReference type="InterPro" id="IPR048781">
    <property type="entry name" value="Sos7_CC"/>
</dbReference>
<dbReference type="OMA" id="RFMADIQ"/>
<proteinExistence type="predicted"/>
<keyword evidence="1" id="KW-0175">Coiled coil</keyword>
<dbReference type="Pfam" id="PF20882">
    <property type="entry name" value="Sos7"/>
    <property type="match status" value="1"/>
</dbReference>
<feature type="coiled-coil region" evidence="1">
    <location>
        <begin position="202"/>
        <end position="271"/>
    </location>
</feature>
<dbReference type="HOGENOM" id="CLU_044249_0_0_1"/>